<reference evidence="11" key="2">
    <citation type="journal article" date="2009" name="Fungal Genet. Biol.">
        <title>The 2008 update of the Aspergillus nidulans genome annotation: a community effort.</title>
        <authorList>
            <person name="Wortman J.R."/>
            <person name="Gilsenan J.M."/>
            <person name="Joardar V."/>
            <person name="Deegan J."/>
            <person name="Clutterbuck J."/>
            <person name="Andersen M.R."/>
            <person name="Archer D."/>
            <person name="Bencina M."/>
            <person name="Braus G."/>
            <person name="Coutinho P."/>
            <person name="von Dohren H."/>
            <person name="Doonan J."/>
            <person name="Driessen A.J."/>
            <person name="Durek P."/>
            <person name="Espeso E."/>
            <person name="Fekete E."/>
            <person name="Flipphi M."/>
            <person name="Estrada C.G."/>
            <person name="Geysens S."/>
            <person name="Goldman G."/>
            <person name="de Groot P.W."/>
            <person name="Hansen K."/>
            <person name="Harris S.D."/>
            <person name="Heinekamp T."/>
            <person name="Helmstaedt K."/>
            <person name="Henrissat B."/>
            <person name="Hofmann G."/>
            <person name="Homan T."/>
            <person name="Horio T."/>
            <person name="Horiuchi H."/>
            <person name="James S."/>
            <person name="Jones M."/>
            <person name="Karaffa L."/>
            <person name="Karanyi Z."/>
            <person name="Kato M."/>
            <person name="Keller N."/>
            <person name="Kelly D.E."/>
            <person name="Kiel J.A."/>
            <person name="Kim J.M."/>
            <person name="van der Klei I.J."/>
            <person name="Klis F.M."/>
            <person name="Kovalchuk A."/>
            <person name="Krasevec N."/>
            <person name="Kubicek C.P."/>
            <person name="Liu B."/>
            <person name="Maccabe A."/>
            <person name="Meyer V."/>
            <person name="Mirabito P."/>
            <person name="Miskei M."/>
            <person name="Mos M."/>
            <person name="Mullins J."/>
            <person name="Nelson D.R."/>
            <person name="Nielsen J."/>
            <person name="Oakley B.R."/>
            <person name="Osmani S.A."/>
            <person name="Pakula T."/>
            <person name="Paszewski A."/>
            <person name="Paulsen I."/>
            <person name="Pilsyk S."/>
            <person name="Pocsi I."/>
            <person name="Punt P.J."/>
            <person name="Ram A.F."/>
            <person name="Ren Q."/>
            <person name="Robellet X."/>
            <person name="Robson G."/>
            <person name="Seiboth B."/>
            <person name="van Solingen P."/>
            <person name="Specht T."/>
            <person name="Sun J."/>
            <person name="Taheri-Talesh N."/>
            <person name="Takeshita N."/>
            <person name="Ussery D."/>
            <person name="vanKuyk P.A."/>
            <person name="Visser H."/>
            <person name="van de Vondervoort P.J."/>
            <person name="de Vries R.P."/>
            <person name="Walton J."/>
            <person name="Xiang X."/>
            <person name="Xiong Y."/>
            <person name="Zeng A.P."/>
            <person name="Brandt B.W."/>
            <person name="Cornell M.J."/>
            <person name="van den Hondel C.A."/>
            <person name="Visser J."/>
            <person name="Oliver S.G."/>
            <person name="Turner G."/>
        </authorList>
    </citation>
    <scope>GENOME REANNOTATION</scope>
    <source>
        <strain evidence="11">FGSC A4 / ATCC 38163 / CBS 112.46 / NRRL 194 / M139</strain>
    </source>
</reference>
<proteinExistence type="inferred from homology"/>
<dbReference type="RefSeq" id="XP_680887.1">
    <property type="nucleotide sequence ID" value="XM_675795.1"/>
</dbReference>
<name>Q5AVR2_EMENI</name>
<dbReference type="HOGENOM" id="CLU_020019_2_1_1"/>
<feature type="region of interest" description="Disordered" evidence="8">
    <location>
        <begin position="215"/>
        <end position="285"/>
    </location>
</feature>
<reference evidence="11" key="1">
    <citation type="journal article" date="2005" name="Nature">
        <title>Sequencing of Aspergillus nidulans and comparative analysis with A. fumigatus and A. oryzae.</title>
        <authorList>
            <person name="Galagan J.E."/>
            <person name="Calvo S.E."/>
            <person name="Cuomo C."/>
            <person name="Ma L.J."/>
            <person name="Wortman J.R."/>
            <person name="Batzoglou S."/>
            <person name="Lee S.I."/>
            <person name="Basturkmen M."/>
            <person name="Spevak C.C."/>
            <person name="Clutterbuck J."/>
            <person name="Kapitonov V."/>
            <person name="Jurka J."/>
            <person name="Scazzocchio C."/>
            <person name="Farman M."/>
            <person name="Butler J."/>
            <person name="Purcell S."/>
            <person name="Harris S."/>
            <person name="Braus G.H."/>
            <person name="Draht O."/>
            <person name="Busch S."/>
            <person name="D'Enfert C."/>
            <person name="Bouchier C."/>
            <person name="Goldman G.H."/>
            <person name="Bell-Pedersen D."/>
            <person name="Griffiths-Jones S."/>
            <person name="Doonan J.H."/>
            <person name="Yu J."/>
            <person name="Vienken K."/>
            <person name="Pain A."/>
            <person name="Freitag M."/>
            <person name="Selker E.U."/>
            <person name="Archer D.B."/>
            <person name="Penalva M.A."/>
            <person name="Oakley B.R."/>
            <person name="Momany M."/>
            <person name="Tanaka T."/>
            <person name="Kumagai T."/>
            <person name="Asai K."/>
            <person name="Machida M."/>
            <person name="Nierman W.C."/>
            <person name="Denning D.W."/>
            <person name="Caddick M."/>
            <person name="Hynes M."/>
            <person name="Paoletti M."/>
            <person name="Fischer R."/>
            <person name="Miller B."/>
            <person name="Dyer P."/>
            <person name="Sachs M.S."/>
            <person name="Osmani S.A."/>
            <person name="Birren B.W."/>
        </authorList>
    </citation>
    <scope>NUCLEOTIDE SEQUENCE [LARGE SCALE GENOMIC DNA]</scope>
    <source>
        <strain evidence="11">FGSC A4 / ATCC 38163 / CBS 112.46 / NRRL 194 / M139</strain>
    </source>
</reference>
<protein>
    <submittedName>
        <fullName evidence="10">MIP aquaporin (Eurofung)</fullName>
    </submittedName>
</protein>
<evidence type="ECO:0000256" key="4">
    <source>
        <dbReference type="ARBA" id="ARBA00022692"/>
    </source>
</evidence>
<keyword evidence="11" id="KW-1185">Reference proteome</keyword>
<feature type="compositionally biased region" description="Basic and acidic residues" evidence="8">
    <location>
        <begin position="16"/>
        <end position="25"/>
    </location>
</feature>
<organism evidence="10 11">
    <name type="scientific">Emericella nidulans (strain FGSC A4 / ATCC 38163 / CBS 112.46 / NRRL 194 / M139)</name>
    <name type="common">Aspergillus nidulans</name>
    <dbReference type="NCBI Taxonomy" id="227321"/>
    <lineage>
        <taxon>Eukaryota</taxon>
        <taxon>Fungi</taxon>
        <taxon>Dikarya</taxon>
        <taxon>Ascomycota</taxon>
        <taxon>Pezizomycotina</taxon>
        <taxon>Eurotiomycetes</taxon>
        <taxon>Eurotiomycetidae</taxon>
        <taxon>Eurotiales</taxon>
        <taxon>Aspergillaceae</taxon>
        <taxon>Aspergillus</taxon>
        <taxon>Aspergillus subgen. Nidulantes</taxon>
    </lineage>
</organism>
<gene>
    <name evidence="10" type="ORF">ANIA_07618</name>
</gene>
<dbReference type="STRING" id="227321.Q5AVR2"/>
<dbReference type="GO" id="GO:0006833">
    <property type="term" value="P:water transport"/>
    <property type="evidence" value="ECO:0000318"/>
    <property type="project" value="GO_Central"/>
</dbReference>
<feature type="compositionally biased region" description="Basic residues" evidence="8">
    <location>
        <begin position="50"/>
        <end position="63"/>
    </location>
</feature>
<dbReference type="PANTHER" id="PTHR43829:SF24">
    <property type="entry name" value="MIP AQUAPORIN (EUROFUNG)"/>
    <property type="match status" value="1"/>
</dbReference>
<dbReference type="OMA" id="NPAYEQP"/>
<dbReference type="CDD" id="cd00333">
    <property type="entry name" value="MIP"/>
    <property type="match status" value="1"/>
</dbReference>
<evidence type="ECO:0000313" key="11">
    <source>
        <dbReference type="Proteomes" id="UP000000560"/>
    </source>
</evidence>
<dbReference type="OrthoDB" id="3222at2759"/>
<evidence type="ECO:0000256" key="3">
    <source>
        <dbReference type="ARBA" id="ARBA00022448"/>
    </source>
</evidence>
<dbReference type="Pfam" id="PF00230">
    <property type="entry name" value="MIP"/>
    <property type="match status" value="1"/>
</dbReference>
<dbReference type="InParanoid" id="Q5AVR2"/>
<feature type="region of interest" description="Disordered" evidence="8">
    <location>
        <begin position="147"/>
        <end position="169"/>
    </location>
</feature>
<evidence type="ECO:0000256" key="9">
    <source>
        <dbReference type="SAM" id="Phobius"/>
    </source>
</evidence>
<dbReference type="GO" id="GO:0005886">
    <property type="term" value="C:plasma membrane"/>
    <property type="evidence" value="ECO:0000318"/>
    <property type="project" value="GO_Central"/>
</dbReference>
<keyword evidence="7 9" id="KW-0472">Membrane</keyword>
<feature type="transmembrane region" description="Helical" evidence="9">
    <location>
        <begin position="402"/>
        <end position="421"/>
    </location>
</feature>
<dbReference type="InterPro" id="IPR000425">
    <property type="entry name" value="MIP"/>
</dbReference>
<evidence type="ECO:0000256" key="1">
    <source>
        <dbReference type="ARBA" id="ARBA00004141"/>
    </source>
</evidence>
<dbReference type="Gene3D" id="1.20.1080.10">
    <property type="entry name" value="Glycerol uptake facilitator protein"/>
    <property type="match status" value="1"/>
</dbReference>
<evidence type="ECO:0000256" key="5">
    <source>
        <dbReference type="ARBA" id="ARBA00022737"/>
    </source>
</evidence>
<dbReference type="FunFam" id="1.20.1080.10:FF:000022">
    <property type="entry name" value="MIP aquaporin"/>
    <property type="match status" value="1"/>
</dbReference>
<dbReference type="SUPFAM" id="SSF81338">
    <property type="entry name" value="Aquaporin-like"/>
    <property type="match status" value="1"/>
</dbReference>
<dbReference type="eggNOG" id="KOG0224">
    <property type="taxonomic scope" value="Eukaryota"/>
</dbReference>
<feature type="compositionally biased region" description="Low complexity" evidence="8">
    <location>
        <begin position="215"/>
        <end position="226"/>
    </location>
</feature>
<feature type="transmembrane region" description="Helical" evidence="9">
    <location>
        <begin position="460"/>
        <end position="478"/>
    </location>
</feature>
<feature type="transmembrane region" description="Helical" evidence="9">
    <location>
        <begin position="325"/>
        <end position="346"/>
    </location>
</feature>
<keyword evidence="3" id="KW-0813">Transport</keyword>
<comment type="similarity">
    <text evidence="2">Belongs to the MIP/aquaporin (TC 1.A.8) family.</text>
</comment>
<dbReference type="AlphaFoldDB" id="Q5AVR2"/>
<accession>Q5AVR2</accession>
<evidence type="ECO:0000313" key="10">
    <source>
        <dbReference type="EMBL" id="CBF79753.1"/>
    </source>
</evidence>
<dbReference type="GO" id="GO:0015793">
    <property type="term" value="P:glycerol transmembrane transport"/>
    <property type="evidence" value="ECO:0000318"/>
    <property type="project" value="GO_Central"/>
</dbReference>
<dbReference type="NCBIfam" id="TIGR00861">
    <property type="entry name" value="MIP"/>
    <property type="match status" value="1"/>
</dbReference>
<dbReference type="GO" id="GO:0015254">
    <property type="term" value="F:glycerol channel activity"/>
    <property type="evidence" value="ECO:0000318"/>
    <property type="project" value="GO_Central"/>
</dbReference>
<dbReference type="EMBL" id="BN001304">
    <property type="protein sequence ID" value="CBF79753.1"/>
    <property type="molecule type" value="Genomic_DNA"/>
</dbReference>
<evidence type="ECO:0000256" key="7">
    <source>
        <dbReference type="ARBA" id="ARBA00023136"/>
    </source>
</evidence>
<dbReference type="GeneID" id="2869632"/>
<dbReference type="InterPro" id="IPR050363">
    <property type="entry name" value="MIP/Aquaporin"/>
</dbReference>
<feature type="transmembrane region" description="Helical" evidence="9">
    <location>
        <begin position="490"/>
        <end position="508"/>
    </location>
</feature>
<dbReference type="GO" id="GO:0015250">
    <property type="term" value="F:water channel activity"/>
    <property type="evidence" value="ECO:0000318"/>
    <property type="project" value="GO_Central"/>
</dbReference>
<feature type="transmembrane region" description="Helical" evidence="9">
    <location>
        <begin position="540"/>
        <end position="560"/>
    </location>
</feature>
<feature type="transmembrane region" description="Helical" evidence="9">
    <location>
        <begin position="358"/>
        <end position="381"/>
    </location>
</feature>
<keyword evidence="4 9" id="KW-0812">Transmembrane</keyword>
<evidence type="ECO:0000256" key="2">
    <source>
        <dbReference type="ARBA" id="ARBA00006175"/>
    </source>
</evidence>
<sequence>MADRASSRPRAQSEAARLRDEERMQARPSPTRSVGGGRRPSGLATEGSGLRHRNTGLSRRSRTNRVSSLSSRTTLANRTGGNFTFAGPEETSQLRAAHEPFVHPGYTDLNPEYEQPPNTKPVWSLAKPLPRVVRPGMVPTKEEILQGRTTERPPLPAENSQKQGLDVDPNELEAGRIEKADPKKMAAQVDDARIQRENNFVNKILTGDVGTTRISRTSSTAIRRPSGVQIEPRPSEQLSAVPEGEGHDSSQSPPDDTGHDLSDEPLQDVHIPEEPPSPEISPDQLDFDEAAYPEDLHPLVQDLVEEEVHNNHTVWSVIRTHHREALAESLAVFIQLTVGLAADLSVTLGGTTNPNTTAWAWGFAAMMAIYISGGVSGAHLNPTITCMLWFYRGFPKRKMPEYFAAQFIGAFVAALAVYGLYHDSINEYLSISTSSTSSTTNVLNSFVTSQRNPWINPQTAFFNEFLGTVVLTVTVLALGDDQNAPPGAGMNALVVGLMVYTLSITFSYQTGAALNPSRDFGPRLALLALGYGSDLFLNPYWFYGPWAGSFCGAFIGAFLYDFMIFTGGESPVNYPWERTERAMKRSREKWGRRLKKGFKRQKKGGLEKEVAV</sequence>
<evidence type="ECO:0000256" key="6">
    <source>
        <dbReference type="ARBA" id="ARBA00022989"/>
    </source>
</evidence>
<dbReference type="PANTHER" id="PTHR43829">
    <property type="entry name" value="AQUAPORIN OR AQUAGLYCEROPORIN RELATED"/>
    <property type="match status" value="1"/>
</dbReference>
<dbReference type="KEGG" id="ani:ANIA_07618"/>
<dbReference type="Proteomes" id="UP000000560">
    <property type="component" value="Chromosome IV"/>
</dbReference>
<accession>C8VBW4</accession>
<dbReference type="InterPro" id="IPR023271">
    <property type="entry name" value="Aquaporin-like"/>
</dbReference>
<evidence type="ECO:0000256" key="8">
    <source>
        <dbReference type="SAM" id="MobiDB-lite"/>
    </source>
</evidence>
<keyword evidence="5" id="KW-0677">Repeat</keyword>
<keyword evidence="6 9" id="KW-1133">Transmembrane helix</keyword>
<feature type="region of interest" description="Disordered" evidence="8">
    <location>
        <begin position="1"/>
        <end position="87"/>
    </location>
</feature>
<comment type="subcellular location">
    <subcellularLocation>
        <location evidence="1">Membrane</location>
        <topology evidence="1">Multi-pass membrane protein</topology>
    </subcellularLocation>
</comment>
<dbReference type="PRINTS" id="PR00783">
    <property type="entry name" value="MINTRINSICP"/>
</dbReference>
<feature type="compositionally biased region" description="Polar residues" evidence="8">
    <location>
        <begin position="64"/>
        <end position="82"/>
    </location>
</feature>